<protein>
    <submittedName>
        <fullName evidence="5">Retrovirus-related Pol polyprotein from transposon TNT 1-94</fullName>
    </submittedName>
</protein>
<dbReference type="InterPro" id="IPR025724">
    <property type="entry name" value="GAG-pre-integrase_dom"/>
</dbReference>
<proteinExistence type="predicted"/>
<evidence type="ECO:0000256" key="2">
    <source>
        <dbReference type="ARBA" id="ARBA00022801"/>
    </source>
</evidence>
<dbReference type="GO" id="GO:0003676">
    <property type="term" value="F:nucleic acid binding"/>
    <property type="evidence" value="ECO:0007669"/>
    <property type="project" value="InterPro"/>
</dbReference>
<evidence type="ECO:0000256" key="1">
    <source>
        <dbReference type="ARBA" id="ARBA00022723"/>
    </source>
</evidence>
<dbReference type="Pfam" id="PF07727">
    <property type="entry name" value="RVT_2"/>
    <property type="match status" value="1"/>
</dbReference>
<accession>A0AAW2J238</accession>
<keyword evidence="3" id="KW-0175">Coiled coil</keyword>
<name>A0AAW2J238_9LAMI</name>
<dbReference type="Pfam" id="PF00665">
    <property type="entry name" value="rve"/>
    <property type="match status" value="1"/>
</dbReference>
<dbReference type="Pfam" id="PF13976">
    <property type="entry name" value="gag_pre-integrs"/>
    <property type="match status" value="1"/>
</dbReference>
<feature type="domain" description="Integrase catalytic" evidence="4">
    <location>
        <begin position="338"/>
        <end position="504"/>
    </location>
</feature>
<dbReference type="InterPro" id="IPR043502">
    <property type="entry name" value="DNA/RNA_pol_sf"/>
</dbReference>
<dbReference type="PROSITE" id="PS50994">
    <property type="entry name" value="INTEGRASE"/>
    <property type="match status" value="1"/>
</dbReference>
<keyword evidence="1" id="KW-0479">Metal-binding</keyword>
<dbReference type="SUPFAM" id="SSF56672">
    <property type="entry name" value="DNA/RNA polymerases"/>
    <property type="match status" value="1"/>
</dbReference>
<dbReference type="CDD" id="cd09272">
    <property type="entry name" value="RNase_HI_RT_Ty1"/>
    <property type="match status" value="1"/>
</dbReference>
<dbReference type="AlphaFoldDB" id="A0AAW2J238"/>
<evidence type="ECO:0000313" key="5">
    <source>
        <dbReference type="EMBL" id="KAL0287793.1"/>
    </source>
</evidence>
<organism evidence="5">
    <name type="scientific">Sesamum angustifolium</name>
    <dbReference type="NCBI Taxonomy" id="2727405"/>
    <lineage>
        <taxon>Eukaryota</taxon>
        <taxon>Viridiplantae</taxon>
        <taxon>Streptophyta</taxon>
        <taxon>Embryophyta</taxon>
        <taxon>Tracheophyta</taxon>
        <taxon>Spermatophyta</taxon>
        <taxon>Magnoliopsida</taxon>
        <taxon>eudicotyledons</taxon>
        <taxon>Gunneridae</taxon>
        <taxon>Pentapetalae</taxon>
        <taxon>asterids</taxon>
        <taxon>lamiids</taxon>
        <taxon>Lamiales</taxon>
        <taxon>Pedaliaceae</taxon>
        <taxon>Sesamum</taxon>
    </lineage>
</organism>
<evidence type="ECO:0000259" key="4">
    <source>
        <dbReference type="PROSITE" id="PS50994"/>
    </source>
</evidence>
<keyword evidence="2" id="KW-0378">Hydrolase</keyword>
<dbReference type="GO" id="GO:0046872">
    <property type="term" value="F:metal ion binding"/>
    <property type="evidence" value="ECO:0007669"/>
    <property type="project" value="UniProtKB-KW"/>
</dbReference>
<dbReference type="PANTHER" id="PTHR42648:SF18">
    <property type="entry name" value="RETROTRANSPOSON, UNCLASSIFIED-LIKE PROTEIN"/>
    <property type="match status" value="1"/>
</dbReference>
<dbReference type="SUPFAM" id="SSF53098">
    <property type="entry name" value="Ribonuclease H-like"/>
    <property type="match status" value="1"/>
</dbReference>
<reference evidence="5" key="1">
    <citation type="submission" date="2020-06" db="EMBL/GenBank/DDBJ databases">
        <authorList>
            <person name="Li T."/>
            <person name="Hu X."/>
            <person name="Zhang T."/>
            <person name="Song X."/>
            <person name="Zhang H."/>
            <person name="Dai N."/>
            <person name="Sheng W."/>
            <person name="Hou X."/>
            <person name="Wei L."/>
        </authorList>
    </citation>
    <scope>NUCLEOTIDE SEQUENCE</scope>
    <source>
        <strain evidence="5">G01</strain>
        <tissue evidence="5">Leaf</tissue>
    </source>
</reference>
<dbReference type="InterPro" id="IPR057670">
    <property type="entry name" value="SH3_retrovirus"/>
</dbReference>
<dbReference type="EMBL" id="JACGWK010001469">
    <property type="protein sequence ID" value="KAL0287793.1"/>
    <property type="molecule type" value="Genomic_DNA"/>
</dbReference>
<dbReference type="Pfam" id="PF25597">
    <property type="entry name" value="SH3_retrovirus"/>
    <property type="match status" value="1"/>
</dbReference>
<comment type="caution">
    <text evidence="5">The sequence shown here is derived from an EMBL/GenBank/DDBJ whole genome shotgun (WGS) entry which is preliminary data.</text>
</comment>
<dbReference type="InterPro" id="IPR013103">
    <property type="entry name" value="RVT_2"/>
</dbReference>
<dbReference type="PANTHER" id="PTHR42648">
    <property type="entry name" value="TRANSPOSASE, PUTATIVE-RELATED"/>
    <property type="match status" value="1"/>
</dbReference>
<feature type="coiled-coil region" evidence="3">
    <location>
        <begin position="97"/>
        <end position="124"/>
    </location>
</feature>
<dbReference type="InterPro" id="IPR001584">
    <property type="entry name" value="Integrase_cat-core"/>
</dbReference>
<gene>
    <name evidence="5" type="ORF">Sangu_2676300</name>
</gene>
<dbReference type="Gene3D" id="3.30.420.10">
    <property type="entry name" value="Ribonuclease H-like superfamily/Ribonuclease H"/>
    <property type="match status" value="1"/>
</dbReference>
<evidence type="ECO:0000256" key="3">
    <source>
        <dbReference type="SAM" id="Coils"/>
    </source>
</evidence>
<dbReference type="InterPro" id="IPR036397">
    <property type="entry name" value="RNaseH_sf"/>
</dbReference>
<sequence>MASENFVQPAIPCFDGHYDHWGMLTENFLRSKEYWQVVSDGIPELTAAMTDAQKTDIEGMKLKDLKAKNYLFQAIDRSILETILCKDTSKQIWDSMKKKYEGSAKAKRQQLQTLRTEFENLKMKSGESIAIYFSRVMTITNKMRMFKDKSKDIIIIEKILRSLTPKFNFVVCAMEESKDIDELSLDELQSSLLEVEAEVKRRETTTNGISSSNNETINLKQEEKVGDKEAITLHLINENLKTNLLSVGQLQEKGYKIVIKNGVCRVQDEKLGLIAQVNMTSNRMFPLYLQSLTHSCFSAKVNDEAWLWHFRYGHLHFGGLKTLQQKNRDSFSKGKSWRAKQVLELIHSDLCGPIDPISNGGKRYFVTFIDDYSRKTWVYFLQEKSETFSTFKNFKAKVEKEAGMSIKILRSDRGGEYNSQEFENFCEEYGIKRQLTAAYTPQQNGVSERKNRTIMNMVRSMLKSSGVQKNCWPEAVKWSIHVLNRSPTFSVQDQTPEEAWSGRKPSVEHFRIFGCIAYAHVPDPKRSKLDDKGEKCIFLGVCEKSKAYKLYSPITKKVFISRDVFNEAEFWNHEKCKPEQRIQVDFEDGDEATSQQVETNNEVVDTPEIPPVGAVERAQRVKQRPAWMQDYVVTGIDQSDDPVVHFALFSDCDPVAFEEAVKKPKWREAMNNEIAVIERNNTWELTKLPKGQKAIDVKWVYKTKLNEKGELDKYKARLVAKGYKQEFDVDYKEVFAPVARHDTIRLVIALAAQNSWPIFQLDVKSAFLHGELQEKVFIKQPPGYVKLECENMVYRLKKALYGLKQAPRTWYSRIETYFLREGFQKCLYEHTLFVKLGKDGKMLIVCLYVDDLIYTKNDAAMFEIFKQSMMLEFDMSDLGKMHYFLGLEVVQSPSGIFISQRKYLQDVLMSDYAGDIDDRKRTSGYVVMLGSGAVSWSSKKQSIVTLSTTEAKFIAATSCACQAIWFKQSMGVCSFNEPK</sequence>
<dbReference type="GO" id="GO:0015074">
    <property type="term" value="P:DNA integration"/>
    <property type="evidence" value="ECO:0007669"/>
    <property type="project" value="InterPro"/>
</dbReference>
<reference evidence="5" key="2">
    <citation type="journal article" date="2024" name="Plant">
        <title>Genomic evolution and insights into agronomic trait innovations of Sesamum species.</title>
        <authorList>
            <person name="Miao H."/>
            <person name="Wang L."/>
            <person name="Qu L."/>
            <person name="Liu H."/>
            <person name="Sun Y."/>
            <person name="Le M."/>
            <person name="Wang Q."/>
            <person name="Wei S."/>
            <person name="Zheng Y."/>
            <person name="Lin W."/>
            <person name="Duan Y."/>
            <person name="Cao H."/>
            <person name="Xiong S."/>
            <person name="Wang X."/>
            <person name="Wei L."/>
            <person name="Li C."/>
            <person name="Ma Q."/>
            <person name="Ju M."/>
            <person name="Zhao R."/>
            <person name="Li G."/>
            <person name="Mu C."/>
            <person name="Tian Q."/>
            <person name="Mei H."/>
            <person name="Zhang T."/>
            <person name="Gao T."/>
            <person name="Zhang H."/>
        </authorList>
    </citation>
    <scope>NUCLEOTIDE SEQUENCE</scope>
    <source>
        <strain evidence="5">G01</strain>
    </source>
</reference>
<dbReference type="InterPro" id="IPR039537">
    <property type="entry name" value="Retrotran_Ty1/copia-like"/>
</dbReference>
<dbReference type="Pfam" id="PF14223">
    <property type="entry name" value="Retrotran_gag_2"/>
    <property type="match status" value="1"/>
</dbReference>
<dbReference type="InterPro" id="IPR012337">
    <property type="entry name" value="RNaseH-like_sf"/>
</dbReference>
<dbReference type="GO" id="GO:0016787">
    <property type="term" value="F:hydrolase activity"/>
    <property type="evidence" value="ECO:0007669"/>
    <property type="project" value="UniProtKB-KW"/>
</dbReference>